<protein>
    <submittedName>
        <fullName evidence="2">SmpA/OmlA domain-containing protein</fullName>
    </submittedName>
</protein>
<sequence>MKKIILTPIIALLLGLTGCSTQQVKPIPYNQKALNLKVGMTKDEVINLLGTPKKVSAIKTNEGLEEVYSYWGISRLVYSYTPIDNEALSQDRLAVTFLDGKVTQWGDKFDPTVISNQTLKTIQQTSQQYQQMYEKQIQNTRENK</sequence>
<geneLocation type="plasmid" evidence="3 4">
    <name>unnamed2</name>
</geneLocation>
<name>A0A385H688_ACILW</name>
<evidence type="ECO:0000313" key="4">
    <source>
        <dbReference type="Proteomes" id="UP000509126"/>
    </source>
</evidence>
<gene>
    <name evidence="2" type="ORF">ABWED_B0005</name>
    <name evidence="3" type="ORF">FOB19_18255</name>
</gene>
<accession>A0A385H688</accession>
<dbReference type="PROSITE" id="PS51257">
    <property type="entry name" value="PROKAR_LIPOPROTEIN"/>
    <property type="match status" value="1"/>
</dbReference>
<dbReference type="InterPro" id="IPR037873">
    <property type="entry name" value="BamE-like"/>
</dbReference>
<keyword evidence="2" id="KW-0614">Plasmid</keyword>
<reference evidence="3 4" key="2">
    <citation type="submission" date="2019-11" db="EMBL/GenBank/DDBJ databases">
        <title>FDA dAtabase for Regulatory Grade micrObial Sequences (FDA-ARGOS): Supporting development and validation of Infectious Disease Dx tests.</title>
        <authorList>
            <person name="Patel R."/>
            <person name="Rucinski S."/>
            <person name="Tallon L."/>
            <person name="Sadzewicz L."/>
            <person name="Vavikolanu K."/>
            <person name="Mehta A."/>
            <person name="Aluvathingal J."/>
            <person name="Nadendla S."/>
            <person name="Nandy P."/>
            <person name="Geyer C."/>
            <person name="Yan Y."/>
            <person name="Sichtig H."/>
        </authorList>
    </citation>
    <scope>NUCLEOTIDE SEQUENCE [LARGE SCALE GENOMIC DNA]</scope>
    <source>
        <strain evidence="3 4">FDAARGOS_557</strain>
        <plasmid evidence="3 4">unnamed2</plasmid>
    </source>
</reference>
<geneLocation type="plasmid" evidence="2">
    <name>pALWED1.4</name>
</geneLocation>
<dbReference type="RefSeq" id="WP_121980251.1">
    <property type="nucleotide sequence ID" value="NZ_CP032113.1"/>
</dbReference>
<dbReference type="AlphaFoldDB" id="A0A385H688"/>
<keyword evidence="1" id="KW-0732">Signal</keyword>
<proteinExistence type="predicted"/>
<evidence type="ECO:0000313" key="3">
    <source>
        <dbReference type="EMBL" id="QKU23270.1"/>
    </source>
</evidence>
<dbReference type="Proteomes" id="UP000509126">
    <property type="component" value="Plasmid unnamed2"/>
</dbReference>
<organism evidence="2">
    <name type="scientific">Acinetobacter lwoffii</name>
    <dbReference type="NCBI Taxonomy" id="28090"/>
    <lineage>
        <taxon>Bacteria</taxon>
        <taxon>Pseudomonadati</taxon>
        <taxon>Pseudomonadota</taxon>
        <taxon>Gammaproteobacteria</taxon>
        <taxon>Moraxellales</taxon>
        <taxon>Moraxellaceae</taxon>
        <taxon>Acinetobacter</taxon>
    </lineage>
</organism>
<reference evidence="2" key="1">
    <citation type="submission" date="2018-09" db="EMBL/GenBank/DDBJ databases">
        <title>Resistance of ancient and modern Acinetobacter lwoffii strains to heavy metals and arsenic revealed by genome analysis.</title>
        <authorList>
            <person name="Mindlin S."/>
            <person name="Petrenko A."/>
            <person name="Kurakov A."/>
            <person name="Beletsky A."/>
            <person name="Mardanov A."/>
            <person name="Petrova M."/>
        </authorList>
    </citation>
    <scope>NUCLEOTIDE SEQUENCE</scope>
    <source>
        <strain evidence="2">ED23-35</strain>
        <plasmid evidence="2">pALWED1.4</plasmid>
    </source>
</reference>
<evidence type="ECO:0000256" key="1">
    <source>
        <dbReference type="ARBA" id="ARBA00022729"/>
    </source>
</evidence>
<dbReference type="Gene3D" id="3.30.1450.10">
    <property type="match status" value="1"/>
</dbReference>
<evidence type="ECO:0000313" key="2">
    <source>
        <dbReference type="EMBL" id="AXX83425.1"/>
    </source>
</evidence>
<dbReference type="EMBL" id="CP032113">
    <property type="protein sequence ID" value="AXX83425.1"/>
    <property type="molecule type" value="Genomic_DNA"/>
</dbReference>
<dbReference type="EMBL" id="CP054805">
    <property type="protein sequence ID" value="QKU23270.1"/>
    <property type="molecule type" value="Genomic_DNA"/>
</dbReference>